<name>A0A0F9KHW0_9ZZZZ</name>
<protein>
    <submittedName>
        <fullName evidence="1">Uncharacterized protein</fullName>
    </submittedName>
</protein>
<dbReference type="EMBL" id="LAZR01013487">
    <property type="protein sequence ID" value="KKM21753.1"/>
    <property type="molecule type" value="Genomic_DNA"/>
</dbReference>
<organism evidence="1">
    <name type="scientific">marine sediment metagenome</name>
    <dbReference type="NCBI Taxonomy" id="412755"/>
    <lineage>
        <taxon>unclassified sequences</taxon>
        <taxon>metagenomes</taxon>
        <taxon>ecological metagenomes</taxon>
    </lineage>
</organism>
<gene>
    <name evidence="1" type="ORF">LCGC14_1632230</name>
</gene>
<evidence type="ECO:0000313" key="1">
    <source>
        <dbReference type="EMBL" id="KKM21753.1"/>
    </source>
</evidence>
<proteinExistence type="predicted"/>
<dbReference type="AlphaFoldDB" id="A0A0F9KHW0"/>
<sequence length="56" mass="6044">MANIDRRARGDHRVRAAQGRAGVSALVCDGGRGIWFLHRVEGVRHELPGLRAGGDP</sequence>
<accession>A0A0F9KHW0</accession>
<comment type="caution">
    <text evidence="1">The sequence shown here is derived from an EMBL/GenBank/DDBJ whole genome shotgun (WGS) entry which is preliminary data.</text>
</comment>
<reference evidence="1" key="1">
    <citation type="journal article" date="2015" name="Nature">
        <title>Complex archaea that bridge the gap between prokaryotes and eukaryotes.</title>
        <authorList>
            <person name="Spang A."/>
            <person name="Saw J.H."/>
            <person name="Jorgensen S.L."/>
            <person name="Zaremba-Niedzwiedzka K."/>
            <person name="Martijn J."/>
            <person name="Lind A.E."/>
            <person name="van Eijk R."/>
            <person name="Schleper C."/>
            <person name="Guy L."/>
            <person name="Ettema T.J."/>
        </authorList>
    </citation>
    <scope>NUCLEOTIDE SEQUENCE</scope>
</reference>